<dbReference type="InterPro" id="IPR002925">
    <property type="entry name" value="Dienelactn_hydro"/>
</dbReference>
<accession>A0A381SRK7</accession>
<proteinExistence type="predicted"/>
<dbReference type="PANTHER" id="PTHR22946">
    <property type="entry name" value="DIENELACTONE HYDROLASE DOMAIN-CONTAINING PROTEIN-RELATED"/>
    <property type="match status" value="1"/>
</dbReference>
<evidence type="ECO:0000256" key="1">
    <source>
        <dbReference type="ARBA" id="ARBA00022801"/>
    </source>
</evidence>
<organism evidence="3">
    <name type="scientific">marine metagenome</name>
    <dbReference type="NCBI Taxonomy" id="408172"/>
    <lineage>
        <taxon>unclassified sequences</taxon>
        <taxon>metagenomes</taxon>
        <taxon>ecological metagenomes</taxon>
    </lineage>
</organism>
<dbReference type="PANTHER" id="PTHR22946:SF9">
    <property type="entry name" value="POLYKETIDE TRANSFERASE AF380"/>
    <property type="match status" value="1"/>
</dbReference>
<name>A0A381SRK7_9ZZZZ</name>
<dbReference type="SUPFAM" id="SSF53474">
    <property type="entry name" value="alpha/beta-Hydrolases"/>
    <property type="match status" value="1"/>
</dbReference>
<dbReference type="GO" id="GO:0016788">
    <property type="term" value="F:hydrolase activity, acting on ester bonds"/>
    <property type="evidence" value="ECO:0007669"/>
    <property type="project" value="UniProtKB-ARBA"/>
</dbReference>
<reference evidence="3" key="1">
    <citation type="submission" date="2018-05" db="EMBL/GenBank/DDBJ databases">
        <authorList>
            <person name="Lanie J.A."/>
            <person name="Ng W.-L."/>
            <person name="Kazmierczak K.M."/>
            <person name="Andrzejewski T.M."/>
            <person name="Davidsen T.M."/>
            <person name="Wayne K.J."/>
            <person name="Tettelin H."/>
            <person name="Glass J.I."/>
            <person name="Rusch D."/>
            <person name="Podicherti R."/>
            <person name="Tsui H.-C.T."/>
            <person name="Winkler M.E."/>
        </authorList>
    </citation>
    <scope>NUCLEOTIDE SEQUENCE</scope>
</reference>
<evidence type="ECO:0000313" key="3">
    <source>
        <dbReference type="EMBL" id="SVA06044.1"/>
    </source>
</evidence>
<gene>
    <name evidence="3" type="ORF">METZ01_LOCUS58898</name>
</gene>
<dbReference type="EMBL" id="UINC01003405">
    <property type="protein sequence ID" value="SVA06044.1"/>
    <property type="molecule type" value="Genomic_DNA"/>
</dbReference>
<sequence>MTYTSKNIIGFENIFDNAINTQPDQEVFGYLRFPDEINDKYPLIIASHGSLNWGEHHLKYLELMRQAGFAVFAMHPFDSRGTTSTVGDQINLTLETVIWDMAMALKMLWDDPRIDNRKIYAAGWSLGGSAVLFNAWMPFQREAFEKGESFTGYLMWYPGCMALPDVDDWDKDLMQIYMGAADNWTPPKPCIELVSRINKMGGNAKIELYPGAYHTFDGLLPLKLWPDAYSFAECEFWVSGETKTVYVPNKGEFDFSDPQARRRAYETCAIKGKVMAGSSPEYQNAAYVHLATLLKN</sequence>
<keyword evidence="1" id="KW-0378">Hydrolase</keyword>
<feature type="domain" description="Dienelactone hydrolase" evidence="2">
    <location>
        <begin position="85"/>
        <end position="216"/>
    </location>
</feature>
<dbReference type="InterPro" id="IPR050261">
    <property type="entry name" value="FrsA_esterase"/>
</dbReference>
<dbReference type="Gene3D" id="3.40.50.1820">
    <property type="entry name" value="alpha/beta hydrolase"/>
    <property type="match status" value="1"/>
</dbReference>
<dbReference type="Pfam" id="PF01738">
    <property type="entry name" value="DLH"/>
    <property type="match status" value="1"/>
</dbReference>
<dbReference type="AlphaFoldDB" id="A0A381SRK7"/>
<evidence type="ECO:0000259" key="2">
    <source>
        <dbReference type="Pfam" id="PF01738"/>
    </source>
</evidence>
<protein>
    <recommendedName>
        <fullName evidence="2">Dienelactone hydrolase domain-containing protein</fullName>
    </recommendedName>
</protein>
<dbReference type="InterPro" id="IPR029058">
    <property type="entry name" value="AB_hydrolase_fold"/>
</dbReference>